<keyword evidence="2" id="KW-1185">Reference proteome</keyword>
<dbReference type="OrthoDB" id="4179940at2"/>
<name>A0A5N8VBE5_9ACTN</name>
<proteinExistence type="predicted"/>
<protein>
    <submittedName>
        <fullName evidence="1">Uncharacterized protein</fullName>
    </submittedName>
</protein>
<sequence>MSDAVEAEDAVENRCLRAARILAPCVSYFVERVSFGAVDDGDCVDVFLREGPHKPDVVISLTHLHHVETGDPIAVQSSFIDEISVEYLPRLPHPWPDDAIGLIDRSADLPELVRLRIAGPSEVDVVASRLTVYTAMSDDEASLPLHG</sequence>
<gene>
    <name evidence="1" type="ORF">FNH09_08275</name>
</gene>
<dbReference type="AlphaFoldDB" id="A0A5N8VBE5"/>
<dbReference type="RefSeq" id="WP_152886101.1">
    <property type="nucleotide sequence ID" value="NZ_VJZD01000023.1"/>
</dbReference>
<dbReference type="Proteomes" id="UP000325849">
    <property type="component" value="Unassembled WGS sequence"/>
</dbReference>
<organism evidence="1 2">
    <name type="scientific">Streptomyces adustus</name>
    <dbReference type="NCBI Taxonomy" id="1609272"/>
    <lineage>
        <taxon>Bacteria</taxon>
        <taxon>Bacillati</taxon>
        <taxon>Actinomycetota</taxon>
        <taxon>Actinomycetes</taxon>
        <taxon>Kitasatosporales</taxon>
        <taxon>Streptomycetaceae</taxon>
        <taxon>Streptomyces</taxon>
    </lineage>
</organism>
<evidence type="ECO:0000313" key="2">
    <source>
        <dbReference type="Proteomes" id="UP000325849"/>
    </source>
</evidence>
<evidence type="ECO:0000313" key="1">
    <source>
        <dbReference type="EMBL" id="MPY31295.1"/>
    </source>
</evidence>
<comment type="caution">
    <text evidence="1">The sequence shown here is derived from an EMBL/GenBank/DDBJ whole genome shotgun (WGS) entry which is preliminary data.</text>
</comment>
<reference evidence="1 2" key="1">
    <citation type="submission" date="2019-07" db="EMBL/GenBank/DDBJ databases">
        <title>New species of Amycolatopsis and Streptomyces.</title>
        <authorList>
            <person name="Duangmal K."/>
            <person name="Teo W.F.A."/>
            <person name="Lipun K."/>
        </authorList>
    </citation>
    <scope>NUCLEOTIDE SEQUENCE [LARGE SCALE GENOMIC DNA]</scope>
    <source>
        <strain evidence="1 2">NBRC 109810</strain>
    </source>
</reference>
<accession>A0A5N8VBE5</accession>
<dbReference type="EMBL" id="VJZD01000023">
    <property type="protein sequence ID" value="MPY31295.1"/>
    <property type="molecule type" value="Genomic_DNA"/>
</dbReference>